<feature type="signal peptide" evidence="2">
    <location>
        <begin position="1"/>
        <end position="23"/>
    </location>
</feature>
<evidence type="ECO:0000259" key="3">
    <source>
        <dbReference type="Pfam" id="PF00080"/>
    </source>
</evidence>
<dbReference type="InterPro" id="IPR036423">
    <property type="entry name" value="SOD-like_Cu/Zn_dom_sf"/>
</dbReference>
<protein>
    <recommendedName>
        <fullName evidence="1">Superoxide dismutase [Cu-Zn]</fullName>
        <ecNumber evidence="1">1.15.1.1</ecNumber>
    </recommendedName>
</protein>
<keyword evidence="1" id="KW-0186">Copper</keyword>
<dbReference type="Gene3D" id="2.60.40.200">
    <property type="entry name" value="Superoxide dismutase, copper/zinc binding domain"/>
    <property type="match status" value="1"/>
</dbReference>
<evidence type="ECO:0000313" key="5">
    <source>
        <dbReference type="Proteomes" id="UP000663828"/>
    </source>
</evidence>
<dbReference type="AlphaFoldDB" id="A0A815G6J1"/>
<sequence>MHSSFVCLFLTVLVANLSWTVLAGDYPVVGIVLLQSAPRFQAFGSVVLIQKDEGAPINVEGIILNLKPNSRFGLHVHEQGDLTNACQSTGAHFNPYGKQHGSEKSVERHWGDFGNIMSDASGTARLMVTIEDVSLIGADGYIGRALVLHEREDDLGLTDNEMSRKTGNSGERLACGVIGIRRPTDRLPLPQPTQKATLGQQRPLSFVPTFQQQSQNMRTV</sequence>
<dbReference type="EC" id="1.15.1.1" evidence="1"/>
<organism evidence="4 5">
    <name type="scientific">Adineta ricciae</name>
    <name type="common">Rotifer</name>
    <dbReference type="NCBI Taxonomy" id="249248"/>
    <lineage>
        <taxon>Eukaryota</taxon>
        <taxon>Metazoa</taxon>
        <taxon>Spiralia</taxon>
        <taxon>Gnathifera</taxon>
        <taxon>Rotifera</taxon>
        <taxon>Eurotatoria</taxon>
        <taxon>Bdelloidea</taxon>
        <taxon>Adinetida</taxon>
        <taxon>Adinetidae</taxon>
        <taxon>Adineta</taxon>
    </lineage>
</organism>
<dbReference type="InterPro" id="IPR018152">
    <property type="entry name" value="SOD_Cu/Zn_BS"/>
</dbReference>
<dbReference type="InterPro" id="IPR001424">
    <property type="entry name" value="SOD_Cu_Zn_dom"/>
</dbReference>
<keyword evidence="1" id="KW-0479">Metal-binding</keyword>
<evidence type="ECO:0000313" key="4">
    <source>
        <dbReference type="EMBL" id="CAF1335133.1"/>
    </source>
</evidence>
<accession>A0A815G6J1</accession>
<feature type="domain" description="Superoxide dismutase copper/zinc binding" evidence="3">
    <location>
        <begin position="44"/>
        <end position="178"/>
    </location>
</feature>
<reference evidence="4" key="1">
    <citation type="submission" date="2021-02" db="EMBL/GenBank/DDBJ databases">
        <authorList>
            <person name="Nowell W R."/>
        </authorList>
    </citation>
    <scope>NUCLEOTIDE SEQUENCE</scope>
</reference>
<comment type="cofactor">
    <cofactor evidence="1">
        <name>Cu cation</name>
        <dbReference type="ChEBI" id="CHEBI:23378"/>
    </cofactor>
    <text evidence="1">Binds 1 copper ion per subunit.</text>
</comment>
<comment type="cofactor">
    <cofactor evidence="1">
        <name>Zn(2+)</name>
        <dbReference type="ChEBI" id="CHEBI:29105"/>
    </cofactor>
    <text evidence="1">Binds 1 zinc ion per subunit.</text>
</comment>
<dbReference type="InterPro" id="IPR024134">
    <property type="entry name" value="SOD_Cu/Zn_/chaperone"/>
</dbReference>
<comment type="function">
    <text evidence="1">Destroys radicals which are normally produced within the cells and which are toxic to biological systems.</text>
</comment>
<keyword evidence="1" id="KW-0862">Zinc</keyword>
<dbReference type="PRINTS" id="PR00068">
    <property type="entry name" value="CUZNDISMTASE"/>
</dbReference>
<dbReference type="EMBL" id="CAJNOR010002746">
    <property type="protein sequence ID" value="CAF1335133.1"/>
    <property type="molecule type" value="Genomic_DNA"/>
</dbReference>
<comment type="similarity">
    <text evidence="1">Belongs to the Cu-Zn superoxide dismutase family.</text>
</comment>
<feature type="chain" id="PRO_5033065862" description="Superoxide dismutase [Cu-Zn]" evidence="2">
    <location>
        <begin position="24"/>
        <end position="220"/>
    </location>
</feature>
<keyword evidence="1" id="KW-0560">Oxidoreductase</keyword>
<comment type="catalytic activity">
    <reaction evidence="1">
        <text>2 superoxide + 2 H(+) = H2O2 + O2</text>
        <dbReference type="Rhea" id="RHEA:20696"/>
        <dbReference type="ChEBI" id="CHEBI:15378"/>
        <dbReference type="ChEBI" id="CHEBI:15379"/>
        <dbReference type="ChEBI" id="CHEBI:16240"/>
        <dbReference type="ChEBI" id="CHEBI:18421"/>
        <dbReference type="EC" id="1.15.1.1"/>
    </reaction>
</comment>
<dbReference type="Pfam" id="PF00080">
    <property type="entry name" value="Sod_Cu"/>
    <property type="match status" value="1"/>
</dbReference>
<evidence type="ECO:0000256" key="2">
    <source>
        <dbReference type="SAM" id="SignalP"/>
    </source>
</evidence>
<dbReference type="CDD" id="cd00305">
    <property type="entry name" value="Cu-Zn_Superoxide_Dismutase"/>
    <property type="match status" value="1"/>
</dbReference>
<dbReference type="GO" id="GO:0004784">
    <property type="term" value="F:superoxide dismutase activity"/>
    <property type="evidence" value="ECO:0007669"/>
    <property type="project" value="UniProtKB-EC"/>
</dbReference>
<dbReference type="Proteomes" id="UP000663828">
    <property type="component" value="Unassembled WGS sequence"/>
</dbReference>
<gene>
    <name evidence="4" type="ORF">XAT740_LOCUS30646</name>
</gene>
<dbReference type="SUPFAM" id="SSF49329">
    <property type="entry name" value="Cu,Zn superoxide dismutase-like"/>
    <property type="match status" value="1"/>
</dbReference>
<keyword evidence="5" id="KW-1185">Reference proteome</keyword>
<evidence type="ECO:0000256" key="1">
    <source>
        <dbReference type="RuleBase" id="RU000393"/>
    </source>
</evidence>
<keyword evidence="2" id="KW-0732">Signal</keyword>
<dbReference type="PANTHER" id="PTHR10003">
    <property type="entry name" value="SUPEROXIDE DISMUTASE CU-ZN -RELATED"/>
    <property type="match status" value="1"/>
</dbReference>
<dbReference type="PROSITE" id="PS00332">
    <property type="entry name" value="SOD_CU_ZN_2"/>
    <property type="match status" value="1"/>
</dbReference>
<dbReference type="GO" id="GO:0005507">
    <property type="term" value="F:copper ion binding"/>
    <property type="evidence" value="ECO:0007669"/>
    <property type="project" value="InterPro"/>
</dbReference>
<proteinExistence type="inferred from homology"/>
<name>A0A815G6J1_ADIRI</name>
<comment type="caution">
    <text evidence="4">The sequence shown here is derived from an EMBL/GenBank/DDBJ whole genome shotgun (WGS) entry which is preliminary data.</text>
</comment>